<dbReference type="InterPro" id="IPR020924">
    <property type="entry name" value="Ribosomal_eS6_arc"/>
</dbReference>
<dbReference type="HAMAP" id="MF_00512">
    <property type="entry name" value="Ribosomal_eS6"/>
    <property type="match status" value="1"/>
</dbReference>
<organism evidence="4 5">
    <name type="scientific">Candidatus Uhrbacteria bacterium GW2011_GWC2_53_7</name>
    <dbReference type="NCBI Taxonomy" id="1618986"/>
    <lineage>
        <taxon>Bacteria</taxon>
        <taxon>Candidatus Uhriibacteriota</taxon>
    </lineage>
</organism>
<dbReference type="NCBIfam" id="NF003294">
    <property type="entry name" value="PRK04290.1-3"/>
    <property type="match status" value="1"/>
</dbReference>
<evidence type="ECO:0000256" key="1">
    <source>
        <dbReference type="ARBA" id="ARBA00009312"/>
    </source>
</evidence>
<protein>
    <submittedName>
        <fullName evidence="4">30S ribosomal protein S6e</fullName>
    </submittedName>
</protein>
<dbReference type="PANTHER" id="PTHR11502">
    <property type="entry name" value="40S RIBOSOMAL PROTEIN S6"/>
    <property type="match status" value="1"/>
</dbReference>
<evidence type="ECO:0000256" key="3">
    <source>
        <dbReference type="ARBA" id="ARBA00023274"/>
    </source>
</evidence>
<dbReference type="Pfam" id="PF01092">
    <property type="entry name" value="Ribosomal_S6e"/>
    <property type="match status" value="1"/>
</dbReference>
<dbReference type="AlphaFoldDB" id="A0A0G1XUC7"/>
<dbReference type="SMART" id="SM01405">
    <property type="entry name" value="Ribosomal_S6e"/>
    <property type="match status" value="1"/>
</dbReference>
<comment type="caution">
    <text evidence="4">The sequence shown here is derived from an EMBL/GenBank/DDBJ whole genome shotgun (WGS) entry which is preliminary data.</text>
</comment>
<dbReference type="GO" id="GO:0006412">
    <property type="term" value="P:translation"/>
    <property type="evidence" value="ECO:0007669"/>
    <property type="project" value="InterPro"/>
</dbReference>
<dbReference type="GO" id="GO:1990904">
    <property type="term" value="C:ribonucleoprotein complex"/>
    <property type="evidence" value="ECO:0007669"/>
    <property type="project" value="UniProtKB-KW"/>
</dbReference>
<gene>
    <name evidence="4" type="ORF">UY82_C0059G0004</name>
</gene>
<dbReference type="GO" id="GO:0005840">
    <property type="term" value="C:ribosome"/>
    <property type="evidence" value="ECO:0007669"/>
    <property type="project" value="UniProtKB-KW"/>
</dbReference>
<dbReference type="PATRIC" id="fig|1618986.3.peg.630"/>
<dbReference type="Proteomes" id="UP000033865">
    <property type="component" value="Unassembled WGS sequence"/>
</dbReference>
<evidence type="ECO:0000256" key="2">
    <source>
        <dbReference type="ARBA" id="ARBA00022980"/>
    </source>
</evidence>
<keyword evidence="2 4" id="KW-0689">Ribosomal protein</keyword>
<keyword evidence="3" id="KW-0687">Ribonucleoprotein</keyword>
<evidence type="ECO:0000313" key="5">
    <source>
        <dbReference type="Proteomes" id="UP000033865"/>
    </source>
</evidence>
<accession>A0A0G1XUC7</accession>
<dbReference type="EMBL" id="LCRN01000059">
    <property type="protein sequence ID" value="KKW34783.1"/>
    <property type="molecule type" value="Genomic_DNA"/>
</dbReference>
<sequence length="138" mass="15390">MVNIAVFKFVISDGKKSYQVEKDQRDAPIMGKKMGDTVDAGFLGMDGYELQITGGSDKDGFPMRRDIEGQLRKRFLITQGVGFHTNVGGLRRRKMLRGNTIADDIAQINCKVAKKGEKSLEELFGKKTEEKAEEAKSE</sequence>
<dbReference type="GO" id="GO:0003735">
    <property type="term" value="F:structural constituent of ribosome"/>
    <property type="evidence" value="ECO:0007669"/>
    <property type="project" value="InterPro"/>
</dbReference>
<comment type="similarity">
    <text evidence="1">Belongs to the eukaryotic ribosomal protein eS6 family.</text>
</comment>
<name>A0A0G1XUC7_9BACT</name>
<evidence type="ECO:0000313" key="4">
    <source>
        <dbReference type="EMBL" id="KKW34783.1"/>
    </source>
</evidence>
<dbReference type="InterPro" id="IPR018282">
    <property type="entry name" value="Ribosomal_eS6_CS"/>
</dbReference>
<reference evidence="4 5" key="1">
    <citation type="journal article" date="2015" name="Nature">
        <title>rRNA introns, odd ribosomes, and small enigmatic genomes across a large radiation of phyla.</title>
        <authorList>
            <person name="Brown C.T."/>
            <person name="Hug L.A."/>
            <person name="Thomas B.C."/>
            <person name="Sharon I."/>
            <person name="Castelle C.J."/>
            <person name="Singh A."/>
            <person name="Wilkins M.J."/>
            <person name="Williams K.H."/>
            <person name="Banfield J.F."/>
        </authorList>
    </citation>
    <scope>NUCLEOTIDE SEQUENCE [LARGE SCALE GENOMIC DNA]</scope>
</reference>
<proteinExistence type="inferred from homology"/>
<dbReference type="PROSITE" id="PS00578">
    <property type="entry name" value="RIBOSOMAL_S6E"/>
    <property type="match status" value="1"/>
</dbReference>
<dbReference type="InterPro" id="IPR001377">
    <property type="entry name" value="Ribosomal_eS6"/>
</dbReference>